<evidence type="ECO:0000313" key="3">
    <source>
        <dbReference type="EMBL" id="SFD93483.1"/>
    </source>
</evidence>
<sequence length="773" mass="87703">MPYIHRLFHVILIFFPLFANMANGYSQQKVNGYVLDIETGESLPGANIITYPWGTGTTTNQYGYFSLSLPNQTQKVTISYIGYKPIEISTSELPDSTLILFLEPGYILNDITVKTNTLQNFIATPNSPILKLRQSEFRQAGSIFGEPDLLKKIQTLPGISQGKEGGSEIYVRGGHPGQNLIMLDGAPVYNINHAFGLLSIFNVDALKEATIYKGGIPARFGGRLSSVIDVWGREGNENKNQGSFFFSSIGTGLTLEGPVVKKKSTWLLSARRSWPDLLYSGFQSLSSNGRFVPGISFSDITARVNFKIGTDRLFLNLYHGKDNFFVRSETATNKTNYHLSWGNYLASAGYTSVLSSDLFAHALLYFSNYFDKEESENSSQAYNDYFERLSLFRELGTKLSLDWQINTNLLIKTGIAGSYQRFRPAKTNQSLQGQYYSENSPYSDIKTINLYGEGIWSTEHWNLQAGIRTLGEKRDGKSITAILPRLSIGHNLSEQFALKASGMITRQSFYVLSKSSSGWPGYFYVPVPPHVDSSMGTDLSVGFNVSTNRKWNIDIQGYIRQYKNIAASYEIPSDAFAQIDWAEKIKIGDGRSSGLEFLGECHYPFGALKLAYTLSRTQAKFNEYYDGQWFNGDYDRRHDLHLNLLFSLKNDATRKRQLSVNFYYRTGQPLTLPSSEVSGLYPPLLKESYWYDFSFIPHYSGPNNTRMPDYHRLDISYETTKKKKHGARTLSFGLYNAYNRQNPYLIYFDNDDNAYKQLTLFPVMPFIMWKRTF</sequence>
<organism evidence="3 4">
    <name type="scientific">Thermophagus xiamenensis</name>
    <dbReference type="NCBI Taxonomy" id="385682"/>
    <lineage>
        <taxon>Bacteria</taxon>
        <taxon>Pseudomonadati</taxon>
        <taxon>Bacteroidota</taxon>
        <taxon>Bacteroidia</taxon>
        <taxon>Marinilabiliales</taxon>
        <taxon>Marinilabiliaceae</taxon>
        <taxon>Thermophagus</taxon>
    </lineage>
</organism>
<keyword evidence="3" id="KW-0675">Receptor</keyword>
<evidence type="ECO:0000259" key="2">
    <source>
        <dbReference type="Pfam" id="PF07715"/>
    </source>
</evidence>
<dbReference type="Pfam" id="PF07715">
    <property type="entry name" value="Plug"/>
    <property type="match status" value="1"/>
</dbReference>
<feature type="domain" description="TonB-dependent receptor plug" evidence="2">
    <location>
        <begin position="151"/>
        <end position="223"/>
    </location>
</feature>
<dbReference type="AlphaFoldDB" id="A0A1I1WJ65"/>
<dbReference type="PANTHER" id="PTHR30069">
    <property type="entry name" value="TONB-DEPENDENT OUTER MEMBRANE RECEPTOR"/>
    <property type="match status" value="1"/>
</dbReference>
<accession>A0A1I1WJ65</accession>
<dbReference type="GO" id="GO:0015344">
    <property type="term" value="F:siderophore uptake transmembrane transporter activity"/>
    <property type="evidence" value="ECO:0007669"/>
    <property type="project" value="TreeGrafter"/>
</dbReference>
<dbReference type="Gene3D" id="2.60.40.1120">
    <property type="entry name" value="Carboxypeptidase-like, regulatory domain"/>
    <property type="match status" value="1"/>
</dbReference>
<dbReference type="Proteomes" id="UP000181976">
    <property type="component" value="Unassembled WGS sequence"/>
</dbReference>
<dbReference type="GO" id="GO:0044718">
    <property type="term" value="P:siderophore transmembrane transport"/>
    <property type="evidence" value="ECO:0007669"/>
    <property type="project" value="TreeGrafter"/>
</dbReference>
<dbReference type="Pfam" id="PF13715">
    <property type="entry name" value="CarbopepD_reg_2"/>
    <property type="match status" value="1"/>
</dbReference>
<dbReference type="PANTHER" id="PTHR30069:SF29">
    <property type="entry name" value="HEMOGLOBIN AND HEMOGLOBIN-HAPTOGLOBIN-BINDING PROTEIN 1-RELATED"/>
    <property type="match status" value="1"/>
</dbReference>
<dbReference type="EMBL" id="FONA01000004">
    <property type="protein sequence ID" value="SFD93483.1"/>
    <property type="molecule type" value="Genomic_DNA"/>
</dbReference>
<reference evidence="3 4" key="1">
    <citation type="submission" date="2016-10" db="EMBL/GenBank/DDBJ databases">
        <authorList>
            <person name="de Groot N.N."/>
        </authorList>
    </citation>
    <scope>NUCLEOTIDE SEQUENCE [LARGE SCALE GENOMIC DNA]</scope>
    <source>
        <strain evidence="3 4">DSM 19012</strain>
    </source>
</reference>
<dbReference type="InterPro" id="IPR012910">
    <property type="entry name" value="Plug_dom"/>
</dbReference>
<protein>
    <submittedName>
        <fullName evidence="3">TonB-dependent Receptor Plug Domain</fullName>
    </submittedName>
</protein>
<proteinExistence type="predicted"/>
<name>A0A1I1WJ65_9BACT</name>
<evidence type="ECO:0000256" key="1">
    <source>
        <dbReference type="ARBA" id="ARBA00022729"/>
    </source>
</evidence>
<dbReference type="Gene3D" id="2.170.130.10">
    <property type="entry name" value="TonB-dependent receptor, plug domain"/>
    <property type="match status" value="1"/>
</dbReference>
<dbReference type="STRING" id="385682.SAMN05444380_10466"/>
<dbReference type="InterPro" id="IPR008969">
    <property type="entry name" value="CarboxyPept-like_regulatory"/>
</dbReference>
<evidence type="ECO:0000313" key="4">
    <source>
        <dbReference type="Proteomes" id="UP000181976"/>
    </source>
</evidence>
<dbReference type="SUPFAM" id="SSF49464">
    <property type="entry name" value="Carboxypeptidase regulatory domain-like"/>
    <property type="match status" value="1"/>
</dbReference>
<dbReference type="SUPFAM" id="SSF56935">
    <property type="entry name" value="Porins"/>
    <property type="match status" value="1"/>
</dbReference>
<dbReference type="InterPro" id="IPR039426">
    <property type="entry name" value="TonB-dep_rcpt-like"/>
</dbReference>
<dbReference type="eggNOG" id="COG4771">
    <property type="taxonomic scope" value="Bacteria"/>
</dbReference>
<dbReference type="InterPro" id="IPR037066">
    <property type="entry name" value="Plug_dom_sf"/>
</dbReference>
<keyword evidence="4" id="KW-1185">Reference proteome</keyword>
<keyword evidence="1" id="KW-0732">Signal</keyword>
<dbReference type="InParanoid" id="A0A1I1WJ65"/>
<dbReference type="GO" id="GO:0009279">
    <property type="term" value="C:cell outer membrane"/>
    <property type="evidence" value="ECO:0007669"/>
    <property type="project" value="TreeGrafter"/>
</dbReference>
<gene>
    <name evidence="3" type="ORF">SAMN05444380_10466</name>
</gene>